<dbReference type="InterPro" id="IPR000169">
    <property type="entry name" value="Pept_cys_AS"/>
</dbReference>
<dbReference type="GO" id="GO:0006508">
    <property type="term" value="P:proteolysis"/>
    <property type="evidence" value="ECO:0007669"/>
    <property type="project" value="UniProtKB-KW"/>
</dbReference>
<comment type="caution">
    <text evidence="9">Lacks conserved residue(s) required for the propagation of feature annotation.</text>
</comment>
<comment type="caution">
    <text evidence="14">The sequence shown here is derived from an EMBL/GenBank/DDBJ whole genome shotgun (WGS) entry which is preliminary data.</text>
</comment>
<dbReference type="PRINTS" id="PR00704">
    <property type="entry name" value="CALPAIN"/>
</dbReference>
<dbReference type="InterPro" id="IPR036213">
    <property type="entry name" value="Calpain_III_sf"/>
</dbReference>
<dbReference type="Pfam" id="PF04180">
    <property type="entry name" value="LTV"/>
    <property type="match status" value="1"/>
</dbReference>
<accession>A0A8X8BTX7</accession>
<evidence type="ECO:0000256" key="3">
    <source>
        <dbReference type="ARBA" id="ARBA00022723"/>
    </source>
</evidence>
<feature type="compositionally biased region" description="Basic and acidic residues" evidence="11">
    <location>
        <begin position="1416"/>
        <end position="1438"/>
    </location>
</feature>
<name>A0A8X8BTX7_POLSE</name>
<feature type="compositionally biased region" description="Polar residues" evidence="11">
    <location>
        <begin position="1"/>
        <end position="26"/>
    </location>
</feature>
<evidence type="ECO:0000256" key="5">
    <source>
        <dbReference type="ARBA" id="ARBA00022801"/>
    </source>
</evidence>
<dbReference type="Pfam" id="PF01067">
    <property type="entry name" value="Calpain_III"/>
    <property type="match status" value="1"/>
</dbReference>
<organism evidence="14 15">
    <name type="scientific">Polypterus senegalus</name>
    <name type="common">Senegal bichir</name>
    <dbReference type="NCBI Taxonomy" id="55291"/>
    <lineage>
        <taxon>Eukaryota</taxon>
        <taxon>Metazoa</taxon>
        <taxon>Chordata</taxon>
        <taxon>Craniata</taxon>
        <taxon>Vertebrata</taxon>
        <taxon>Euteleostomi</taxon>
        <taxon>Actinopterygii</taxon>
        <taxon>Polypteriformes</taxon>
        <taxon>Polypteridae</taxon>
        <taxon>Polypterus</taxon>
    </lineage>
</organism>
<feature type="compositionally biased region" description="Acidic residues" evidence="11">
    <location>
        <begin position="1184"/>
        <end position="1203"/>
    </location>
</feature>
<dbReference type="InterPro" id="IPR004018">
    <property type="entry name" value="RPEL_repeat"/>
</dbReference>
<evidence type="ECO:0000256" key="2">
    <source>
        <dbReference type="ARBA" id="ARBA00022670"/>
    </source>
</evidence>
<dbReference type="PANTHER" id="PTHR10183">
    <property type="entry name" value="CALPAIN"/>
    <property type="match status" value="1"/>
</dbReference>
<dbReference type="SUPFAM" id="SSF54001">
    <property type="entry name" value="Cysteine proteinases"/>
    <property type="match status" value="1"/>
</dbReference>
<dbReference type="GO" id="GO:0005737">
    <property type="term" value="C:cytoplasm"/>
    <property type="evidence" value="ECO:0007669"/>
    <property type="project" value="TreeGrafter"/>
</dbReference>
<feature type="region of interest" description="Disordered" evidence="11">
    <location>
        <begin position="1309"/>
        <end position="1340"/>
    </location>
</feature>
<dbReference type="InterPro" id="IPR038765">
    <property type="entry name" value="Papain-like_cys_pep_sf"/>
</dbReference>
<reference evidence="14 15" key="1">
    <citation type="journal article" date="2021" name="Cell">
        <title>Tracing the genetic footprints of vertebrate landing in non-teleost ray-finned fishes.</title>
        <authorList>
            <person name="Bi X."/>
            <person name="Wang K."/>
            <person name="Yang L."/>
            <person name="Pan H."/>
            <person name="Jiang H."/>
            <person name="Wei Q."/>
            <person name="Fang M."/>
            <person name="Yu H."/>
            <person name="Zhu C."/>
            <person name="Cai Y."/>
            <person name="He Y."/>
            <person name="Gan X."/>
            <person name="Zeng H."/>
            <person name="Yu D."/>
            <person name="Zhu Y."/>
            <person name="Jiang H."/>
            <person name="Qiu Q."/>
            <person name="Yang H."/>
            <person name="Zhang Y.E."/>
            <person name="Wang W."/>
            <person name="Zhu M."/>
            <person name="He S."/>
            <person name="Zhang G."/>
        </authorList>
    </citation>
    <scope>NUCLEOTIDE SEQUENCE [LARGE SCALE GENOMIC DNA]</scope>
    <source>
        <strain evidence="14">Bchr_013</strain>
    </source>
</reference>
<dbReference type="InterPro" id="IPR007307">
    <property type="entry name" value="Ltv1"/>
</dbReference>
<dbReference type="Pfam" id="PF02755">
    <property type="entry name" value="RPEL"/>
    <property type="match status" value="1"/>
</dbReference>
<evidence type="ECO:0000256" key="4">
    <source>
        <dbReference type="ARBA" id="ARBA00022737"/>
    </source>
</evidence>
<dbReference type="PANTHER" id="PTHR10183:SF385">
    <property type="entry name" value="CALPAIN-9"/>
    <property type="match status" value="1"/>
</dbReference>
<feature type="compositionally biased region" description="Basic and acidic residues" evidence="11">
    <location>
        <begin position="925"/>
        <end position="943"/>
    </location>
</feature>
<sequence>MPTIYQPTMQNGGNQEQEAQSTQSDGRTYEQLKRECLQNKKLFCDPDFPATESSLFYSQKPPIPFEWKRPGEFQKEPKFIVGGATRTDICQGDLGDCWLLAAIASLTLNEKTLTRVVPPDQSFDVDYAGIFHFQFWQHNEWVDVIIDDRLPTFRNRLVFVHSAEMNEFWSALLEKAYAKLNGSYEALKGGSTLEAMEDFTGGVGEMYETKNAPANLFQIIDKALKRGSMLGCSIDSSHYNLGNVSYTESERSLFETAAEEMLKGRQKQDTMVKGSHTAKQGCLTGKVSQGVSDLTDGNSSSEWKMIDAQERKRLTQVSLDDGEFWMEFEDFKANYDKIEICNLTADSLDDDTPHKWEVTVFNGSWIRGSTAGGCRNYIDTFWTNPQFKVSLLEKDDDHDQSTFIIALLQKNRRKLRKLGQDLQTVGFAIYEVWSELDLQPPPPPSMKQETEEEKGLKRLFQQISGQGLFLMFDTDRSGTMSSYEMRLALKEAGMQLNNKIIQLIGLRFADEAYQITFDEYLACIVRLENMFNGDVTVNSETSNGHTVPISIEPVMEEVQADIEKQKDLPAENKAPLPGETGEKPERIENRHLQKVHPARARDTTVKKSQMPLKTQSGASAANFKKEEPPVKKTSKTTAKQPPTAGSKQSSRNSNNTNVKQSHTKKAAASKTVAQSSSPSPSGSSTPKSKASSTNKTSSLGISKANKKPDKQLDNLKGRTANTPKTVPSASPGCDDTEVLKTKKEPKGAETPCIDLPGEHLASQQPSSSDLPDSNSILSFLEEAGESPETPILSENKTSEISDPGSNSIKDHIDQEQNKQVKTDGDEAIVPPTPEEDVTCCTKKENEECVSCKFQVLIPDTPDVSVIPDDENKENQISDSDSDGPILYRDEDEEEEDDEDESTSNSLASKIRRRDTLAIKLGNRPSKKELEEKNILPRTSEEERQEIRQQIGCKLVSVRPTVAELVARRILRFNEYVEVTDAKDYDRRADKPWTRLTPADKPHRKKKRFIDKKNAVTFHLVHRSQRDPLAADETAPQHVLLPARKADVENRKEEQRKYGVFFDDDYDYLQHLREASCTAELVSNKLPQHESRIVITEDGVLGTETETVPAASLSLPSSVFASEFEEEVGLLNKAAPVSGPRLDMDPDIVAALDEDFDFDNPDNILEDDFILKANEPGSEWKDDDLGSDNDNEEEWETTDEESDGENVYSSDEMLSDGFPSEFQNGRPKEFLFEKEETKSHFTEYSLTSSVMRRNEQLSLLDDRFEKFFEQFDDDEIGALDNAELEGYIGTGSERLEEVIQEYYRMKAKEYQKPDDLGPKQLPTLEETEEHEQEPTEILVIEEPKEKWDCESILSTYSNLYNHPKLITDPPKVKPIKVSNKTGIPLEVLPKKSLTAKQVERMQRINDTDLPSVSTQPRQKDETSEERKSRKQTIKEERKV</sequence>
<dbReference type="InterPro" id="IPR022684">
    <property type="entry name" value="Calpain_cysteine_protease"/>
</dbReference>
<feature type="compositionally biased region" description="Low complexity" evidence="11">
    <location>
        <begin position="668"/>
        <end position="698"/>
    </location>
</feature>
<evidence type="ECO:0000256" key="10">
    <source>
        <dbReference type="PROSITE-ProRule" id="PRU00401"/>
    </source>
</evidence>
<gene>
    <name evidence="14" type="primary">Capn9_0</name>
    <name evidence="14" type="ORF">GTO96_0015149</name>
</gene>
<protein>
    <submittedName>
        <fullName evidence="14">CAN9 protein</fullName>
    </submittedName>
</protein>
<keyword evidence="7" id="KW-0106">Calcium</keyword>
<dbReference type="Proteomes" id="UP000886611">
    <property type="component" value="Unassembled WGS sequence"/>
</dbReference>
<feature type="domain" description="EF-hand" evidence="13">
    <location>
        <begin position="468"/>
        <end position="495"/>
    </location>
</feature>
<dbReference type="Gene3D" id="1.10.238.10">
    <property type="entry name" value="EF-hand"/>
    <property type="match status" value="1"/>
</dbReference>
<keyword evidence="6" id="KW-0788">Thiol protease</keyword>
<feature type="compositionally biased region" description="Basic and acidic residues" evidence="11">
    <location>
        <begin position="580"/>
        <end position="591"/>
    </location>
</feature>
<feature type="compositionally biased region" description="Low complexity" evidence="11">
    <location>
        <begin position="762"/>
        <end position="778"/>
    </location>
</feature>
<feature type="non-terminal residue" evidence="14">
    <location>
        <position position="1"/>
    </location>
</feature>
<feature type="domain" description="Calpain catalytic" evidence="12">
    <location>
        <begin position="42"/>
        <end position="344"/>
    </location>
</feature>
<keyword evidence="15" id="KW-1185">Reference proteome</keyword>
<dbReference type="Gene3D" id="3.90.70.10">
    <property type="entry name" value="Cysteine proteinases"/>
    <property type="match status" value="1"/>
</dbReference>
<evidence type="ECO:0000259" key="12">
    <source>
        <dbReference type="PROSITE" id="PS50203"/>
    </source>
</evidence>
<dbReference type="SMART" id="SM00707">
    <property type="entry name" value="RPEL"/>
    <property type="match status" value="2"/>
</dbReference>
<dbReference type="Pfam" id="PF00648">
    <property type="entry name" value="Peptidase_C2"/>
    <property type="match status" value="1"/>
</dbReference>
<evidence type="ECO:0000256" key="9">
    <source>
        <dbReference type="PROSITE-ProRule" id="PRU00239"/>
    </source>
</evidence>
<dbReference type="GO" id="GO:0042274">
    <property type="term" value="P:ribosomal small subunit biogenesis"/>
    <property type="evidence" value="ECO:0007669"/>
    <property type="project" value="InterPro"/>
</dbReference>
<dbReference type="InterPro" id="IPR018247">
    <property type="entry name" value="EF_Hand_1_Ca_BS"/>
</dbReference>
<dbReference type="InterPro" id="IPR002048">
    <property type="entry name" value="EF_hand_dom"/>
</dbReference>
<dbReference type="Gene3D" id="2.60.120.380">
    <property type="match status" value="1"/>
</dbReference>
<feature type="region of interest" description="Disordered" evidence="11">
    <location>
        <begin position="859"/>
        <end position="943"/>
    </location>
</feature>
<evidence type="ECO:0000256" key="6">
    <source>
        <dbReference type="ARBA" id="ARBA00022807"/>
    </source>
</evidence>
<dbReference type="PROSITE" id="PS50203">
    <property type="entry name" value="CALPAIN_CAT"/>
    <property type="match status" value="1"/>
</dbReference>
<dbReference type="SMART" id="SM00720">
    <property type="entry name" value="calpain_III"/>
    <property type="match status" value="1"/>
</dbReference>
<dbReference type="CDD" id="cd00214">
    <property type="entry name" value="Calpain_III"/>
    <property type="match status" value="1"/>
</dbReference>
<feature type="region of interest" description="Disordered" evidence="11">
    <location>
        <begin position="1174"/>
        <end position="1209"/>
    </location>
</feature>
<feature type="compositionally biased region" description="Polar residues" evidence="11">
    <location>
        <begin position="719"/>
        <end position="728"/>
    </location>
</feature>
<dbReference type="SUPFAM" id="SSF47473">
    <property type="entry name" value="EF-hand"/>
    <property type="match status" value="1"/>
</dbReference>
<feature type="compositionally biased region" description="Acidic residues" evidence="11">
    <location>
        <begin position="889"/>
        <end position="901"/>
    </location>
</feature>
<dbReference type="SMART" id="SM00230">
    <property type="entry name" value="CysPc"/>
    <property type="match status" value="1"/>
</dbReference>
<dbReference type="PROSITE" id="PS51073">
    <property type="entry name" value="RPEL"/>
    <property type="match status" value="1"/>
</dbReference>
<feature type="compositionally biased region" description="Polar residues" evidence="11">
    <location>
        <begin position="635"/>
        <end position="660"/>
    </location>
</feature>
<feature type="repeat" description="RPEL" evidence="10">
    <location>
        <begin position="914"/>
        <end position="939"/>
    </location>
</feature>
<keyword evidence="2" id="KW-0645">Protease</keyword>
<keyword evidence="4" id="KW-0677">Repeat</keyword>
<dbReference type="GO" id="GO:0005509">
    <property type="term" value="F:calcium ion binding"/>
    <property type="evidence" value="ECO:0007669"/>
    <property type="project" value="InterPro"/>
</dbReference>
<feature type="compositionally biased region" description="Basic and acidic residues" evidence="11">
    <location>
        <begin position="808"/>
        <end position="824"/>
    </location>
</feature>
<feature type="region of interest" description="Disordered" evidence="11">
    <location>
        <begin position="1396"/>
        <end position="1438"/>
    </location>
</feature>
<comment type="similarity">
    <text evidence="1">Belongs to the peptidase C2 family.</text>
</comment>
<feature type="non-terminal residue" evidence="14">
    <location>
        <position position="1438"/>
    </location>
</feature>
<keyword evidence="5" id="KW-0378">Hydrolase</keyword>
<feature type="compositionally biased region" description="Basic and acidic residues" evidence="11">
    <location>
        <begin position="706"/>
        <end position="716"/>
    </location>
</feature>
<dbReference type="GO" id="GO:0004198">
    <property type="term" value="F:calcium-dependent cysteine-type endopeptidase activity"/>
    <property type="evidence" value="ECO:0007669"/>
    <property type="project" value="InterPro"/>
</dbReference>
<evidence type="ECO:0000256" key="7">
    <source>
        <dbReference type="ARBA" id="ARBA00022837"/>
    </source>
</evidence>
<dbReference type="InterPro" id="IPR022683">
    <property type="entry name" value="Calpain_III"/>
</dbReference>
<evidence type="ECO:0000313" key="14">
    <source>
        <dbReference type="EMBL" id="KAG2467876.1"/>
    </source>
</evidence>
<feature type="active site" evidence="8">
    <location>
        <position position="97"/>
    </location>
</feature>
<feature type="region of interest" description="Disordered" evidence="11">
    <location>
        <begin position="1"/>
        <end position="28"/>
    </location>
</feature>
<proteinExistence type="inferred from homology"/>
<dbReference type="InterPro" id="IPR022682">
    <property type="entry name" value="Calpain_domain_III"/>
</dbReference>
<dbReference type="CDD" id="cd00044">
    <property type="entry name" value="CysPc"/>
    <property type="match status" value="1"/>
</dbReference>
<dbReference type="InterPro" id="IPR033883">
    <property type="entry name" value="C2_III"/>
</dbReference>
<dbReference type="PROSITE" id="PS50222">
    <property type="entry name" value="EF_HAND_2"/>
    <property type="match status" value="1"/>
</dbReference>
<dbReference type="SUPFAM" id="SSF49758">
    <property type="entry name" value="Calpain large subunit, middle domain (domain III)"/>
    <property type="match status" value="1"/>
</dbReference>
<dbReference type="InterPro" id="IPR001300">
    <property type="entry name" value="Peptidase_C2_calpain_cat"/>
</dbReference>
<feature type="compositionally biased region" description="Basic and acidic residues" evidence="11">
    <location>
        <begin position="737"/>
        <end position="747"/>
    </location>
</feature>
<evidence type="ECO:0000313" key="15">
    <source>
        <dbReference type="Proteomes" id="UP000886611"/>
    </source>
</evidence>
<feature type="compositionally biased region" description="Polar residues" evidence="11">
    <location>
        <begin position="792"/>
        <end position="807"/>
    </location>
</feature>
<evidence type="ECO:0000256" key="1">
    <source>
        <dbReference type="ARBA" id="ARBA00007623"/>
    </source>
</evidence>
<keyword evidence="3" id="KW-0479">Metal-binding</keyword>
<dbReference type="PROSITE" id="PS00018">
    <property type="entry name" value="EF_HAND_1"/>
    <property type="match status" value="1"/>
</dbReference>
<dbReference type="PROSITE" id="PS00139">
    <property type="entry name" value="THIOL_PROTEASE_CYS"/>
    <property type="match status" value="1"/>
</dbReference>
<evidence type="ECO:0000256" key="8">
    <source>
        <dbReference type="PIRSR" id="PIRSR622684-1"/>
    </source>
</evidence>
<dbReference type="InterPro" id="IPR011992">
    <property type="entry name" value="EF-hand-dom_pair"/>
</dbReference>
<evidence type="ECO:0000259" key="13">
    <source>
        <dbReference type="PROSITE" id="PS50222"/>
    </source>
</evidence>
<evidence type="ECO:0000256" key="11">
    <source>
        <dbReference type="SAM" id="MobiDB-lite"/>
    </source>
</evidence>
<feature type="compositionally biased region" description="Basic and acidic residues" evidence="11">
    <location>
        <begin position="1396"/>
        <end position="1405"/>
    </location>
</feature>
<dbReference type="EMBL" id="JAATIS010000485">
    <property type="protein sequence ID" value="KAG2467876.1"/>
    <property type="molecule type" value="Genomic_DNA"/>
</dbReference>
<dbReference type="Gene3D" id="6.10.140.1750">
    <property type="match status" value="1"/>
</dbReference>
<feature type="region of interest" description="Disordered" evidence="11">
    <location>
        <begin position="563"/>
        <end position="838"/>
    </location>
</feature>